<name>A0A8S0WW13_9FIRM</name>
<dbReference type="KEGG" id="aacx:DEACI_0640"/>
<evidence type="ECO:0000313" key="1">
    <source>
        <dbReference type="EMBL" id="CAA7599989.1"/>
    </source>
</evidence>
<dbReference type="EMBL" id="LR746496">
    <property type="protein sequence ID" value="CAA7599989.1"/>
    <property type="molecule type" value="Genomic_DNA"/>
</dbReference>
<dbReference type="KEGG" id="aacx:DEACI_0638"/>
<keyword evidence="4" id="KW-1185">Reference proteome</keyword>
<evidence type="ECO:0000313" key="2">
    <source>
        <dbReference type="EMBL" id="CAA7599991.1"/>
    </source>
</evidence>
<protein>
    <submittedName>
        <fullName evidence="2">Uncharacterized protein</fullName>
    </submittedName>
</protein>
<dbReference type="EMBL" id="LR746496">
    <property type="protein sequence ID" value="CAA7599991.1"/>
    <property type="molecule type" value="Genomic_DNA"/>
</dbReference>
<evidence type="ECO:0000313" key="4">
    <source>
        <dbReference type="Proteomes" id="UP001071230"/>
    </source>
</evidence>
<dbReference type="EMBL" id="CDGJ01000007">
    <property type="protein sequence ID" value="CEJ05982.1"/>
    <property type="molecule type" value="Genomic_DNA"/>
</dbReference>
<dbReference type="RefSeq" id="WP_240983730.1">
    <property type="nucleotide sequence ID" value="NZ_CDGJ01000007.1"/>
</dbReference>
<evidence type="ECO:0000313" key="3">
    <source>
        <dbReference type="EMBL" id="CEJ05982.1"/>
    </source>
</evidence>
<sequence length="80" mass="8760">MTRISIKEYAKKHIKCNPDENLKDVISRLKDAVERKNSGATCSICGASIWAVGSAVGGFEGCFTCITGEHDDSEDYEVFL</sequence>
<dbReference type="AlphaFoldDB" id="A0A8S0WW13"/>
<accession>A0A8S0WW13</accession>
<reference evidence="2" key="2">
    <citation type="submission" date="2020-01" db="EMBL/GenBank/DDBJ databases">
        <authorList>
            <person name="Hornung B."/>
        </authorList>
    </citation>
    <scope>NUCLEOTIDE SEQUENCE</scope>
    <source>
        <strain evidence="2">PacBioINE</strain>
    </source>
</reference>
<gene>
    <name evidence="3" type="ORF">DEACI_0402</name>
    <name evidence="1" type="ORF">DEACI_0638</name>
    <name evidence="2" type="ORF">DEACI_0640</name>
</gene>
<reference evidence="3" key="1">
    <citation type="submission" date="2014-11" db="EMBL/GenBank/DDBJ databases">
        <authorList>
            <person name="Hornung B.V."/>
        </authorList>
    </citation>
    <scope>NUCLEOTIDE SEQUENCE</scope>
    <source>
        <strain evidence="3">INE</strain>
    </source>
</reference>
<dbReference type="Proteomes" id="UP000836597">
    <property type="component" value="Chromosome"/>
</dbReference>
<dbReference type="Proteomes" id="UP001071230">
    <property type="component" value="Unassembled WGS sequence"/>
</dbReference>
<proteinExistence type="predicted"/>
<organism evidence="2">
    <name type="scientific">Acididesulfobacillus acetoxydans</name>
    <dbReference type="NCBI Taxonomy" id="1561005"/>
    <lineage>
        <taxon>Bacteria</taxon>
        <taxon>Bacillati</taxon>
        <taxon>Bacillota</taxon>
        <taxon>Clostridia</taxon>
        <taxon>Eubacteriales</taxon>
        <taxon>Peptococcaceae</taxon>
        <taxon>Acididesulfobacillus</taxon>
    </lineage>
</organism>